<dbReference type="GO" id="GO:0019563">
    <property type="term" value="P:glycerol catabolic process"/>
    <property type="evidence" value="ECO:0007669"/>
    <property type="project" value="TreeGrafter"/>
</dbReference>
<dbReference type="SUPFAM" id="SSF53067">
    <property type="entry name" value="Actin-like ATPase domain"/>
    <property type="match status" value="2"/>
</dbReference>
<dbReference type="STRING" id="1423734.FC83_GL000185"/>
<dbReference type="EMBL" id="AZGA01000065">
    <property type="protein sequence ID" value="KRM32899.1"/>
    <property type="molecule type" value="Genomic_DNA"/>
</dbReference>
<keyword evidence="4 8" id="KW-0418">Kinase</keyword>
<dbReference type="GO" id="GO:0005524">
    <property type="term" value="F:ATP binding"/>
    <property type="evidence" value="ECO:0007669"/>
    <property type="project" value="UniProtKB-KW"/>
</dbReference>
<keyword evidence="3" id="KW-0547">Nucleotide-binding</keyword>
<comment type="similarity">
    <text evidence="1 8">Belongs to the FGGY kinase family.</text>
</comment>
<dbReference type="InterPro" id="IPR018485">
    <property type="entry name" value="FGGY_C"/>
</dbReference>
<dbReference type="RefSeq" id="WP_057002766.1">
    <property type="nucleotide sequence ID" value="NZ_AZGA01000065.1"/>
</dbReference>
<gene>
    <name evidence="11" type="ORF">FC83_GL000185</name>
</gene>
<dbReference type="InterPro" id="IPR018483">
    <property type="entry name" value="Carb_kinase_FGGY_CS"/>
</dbReference>
<dbReference type="PIRSF" id="PIRSF000538">
    <property type="entry name" value="GlpK"/>
    <property type="match status" value="1"/>
</dbReference>
<keyword evidence="5" id="KW-0319">Glycerol metabolism</keyword>
<evidence type="ECO:0000256" key="8">
    <source>
        <dbReference type="RuleBase" id="RU003733"/>
    </source>
</evidence>
<dbReference type="Pfam" id="PF00370">
    <property type="entry name" value="FGGY_N"/>
    <property type="match status" value="1"/>
</dbReference>
<organism evidence="11 12">
    <name type="scientific">Agrilactobacillus composti DSM 18527 = JCM 14202</name>
    <dbReference type="NCBI Taxonomy" id="1423734"/>
    <lineage>
        <taxon>Bacteria</taxon>
        <taxon>Bacillati</taxon>
        <taxon>Bacillota</taxon>
        <taxon>Bacilli</taxon>
        <taxon>Lactobacillales</taxon>
        <taxon>Lactobacillaceae</taxon>
        <taxon>Agrilactobacillus</taxon>
    </lineage>
</organism>
<name>A0A0R1Y0T4_9LACO</name>
<dbReference type="GO" id="GO:0004370">
    <property type="term" value="F:glycerol kinase activity"/>
    <property type="evidence" value="ECO:0007669"/>
    <property type="project" value="TreeGrafter"/>
</dbReference>
<proteinExistence type="inferred from homology"/>
<dbReference type="FunFam" id="3.30.420.40:FF:000008">
    <property type="entry name" value="Glycerol kinase"/>
    <property type="match status" value="1"/>
</dbReference>
<dbReference type="AlphaFoldDB" id="A0A0R1Y0T4"/>
<dbReference type="Gene3D" id="3.30.420.40">
    <property type="match status" value="2"/>
</dbReference>
<reference evidence="11 12" key="1">
    <citation type="journal article" date="2015" name="Genome Announc.">
        <title>Expanding the biotechnology potential of lactobacilli through comparative genomics of 213 strains and associated genera.</title>
        <authorList>
            <person name="Sun Z."/>
            <person name="Harris H.M."/>
            <person name="McCann A."/>
            <person name="Guo C."/>
            <person name="Argimon S."/>
            <person name="Zhang W."/>
            <person name="Yang X."/>
            <person name="Jeffery I.B."/>
            <person name="Cooney J.C."/>
            <person name="Kagawa T.F."/>
            <person name="Liu W."/>
            <person name="Song Y."/>
            <person name="Salvetti E."/>
            <person name="Wrobel A."/>
            <person name="Rasinkangas P."/>
            <person name="Parkhill J."/>
            <person name="Rea M.C."/>
            <person name="O'Sullivan O."/>
            <person name="Ritari J."/>
            <person name="Douillard F.P."/>
            <person name="Paul Ross R."/>
            <person name="Yang R."/>
            <person name="Briner A.E."/>
            <person name="Felis G.E."/>
            <person name="de Vos W.M."/>
            <person name="Barrangou R."/>
            <person name="Klaenhammer T.R."/>
            <person name="Caufield P.W."/>
            <person name="Cui Y."/>
            <person name="Zhang H."/>
            <person name="O'Toole P.W."/>
        </authorList>
    </citation>
    <scope>NUCLEOTIDE SEQUENCE [LARGE SCALE GENOMIC DNA]</scope>
    <source>
        <strain evidence="11 12">DSM 18527</strain>
    </source>
</reference>
<evidence type="ECO:0000256" key="2">
    <source>
        <dbReference type="ARBA" id="ARBA00022679"/>
    </source>
</evidence>
<dbReference type="InterPro" id="IPR018484">
    <property type="entry name" value="FGGY_N"/>
</dbReference>
<protein>
    <recommendedName>
        <fullName evidence="7">ATP:glycerol 3-phosphotransferase</fullName>
    </recommendedName>
</protein>
<dbReference type="eggNOG" id="COG0554">
    <property type="taxonomic scope" value="Bacteria"/>
</dbReference>
<accession>A0A0R1Y0T4</accession>
<dbReference type="PANTHER" id="PTHR10196">
    <property type="entry name" value="SUGAR KINASE"/>
    <property type="match status" value="1"/>
</dbReference>
<evidence type="ECO:0000313" key="12">
    <source>
        <dbReference type="Proteomes" id="UP000051236"/>
    </source>
</evidence>
<evidence type="ECO:0000256" key="1">
    <source>
        <dbReference type="ARBA" id="ARBA00009156"/>
    </source>
</evidence>
<keyword evidence="6" id="KW-0067">ATP-binding</keyword>
<dbReference type="Proteomes" id="UP000051236">
    <property type="component" value="Unassembled WGS sequence"/>
</dbReference>
<dbReference type="CDD" id="cd07769">
    <property type="entry name" value="ASKHA_NBD_FGGY_GK"/>
    <property type="match status" value="1"/>
</dbReference>
<dbReference type="NCBIfam" id="NF000756">
    <property type="entry name" value="PRK00047.1"/>
    <property type="match status" value="1"/>
</dbReference>
<dbReference type="InterPro" id="IPR000577">
    <property type="entry name" value="Carb_kinase_FGGY"/>
</dbReference>
<evidence type="ECO:0000256" key="3">
    <source>
        <dbReference type="ARBA" id="ARBA00022741"/>
    </source>
</evidence>
<dbReference type="PATRIC" id="fig|1423734.3.peg.185"/>
<keyword evidence="2 8" id="KW-0808">Transferase</keyword>
<dbReference type="PANTHER" id="PTHR10196:SF69">
    <property type="entry name" value="GLYCEROL KINASE"/>
    <property type="match status" value="1"/>
</dbReference>
<evidence type="ECO:0000259" key="10">
    <source>
        <dbReference type="Pfam" id="PF02782"/>
    </source>
</evidence>
<evidence type="ECO:0000256" key="4">
    <source>
        <dbReference type="ARBA" id="ARBA00022777"/>
    </source>
</evidence>
<feature type="domain" description="Carbohydrate kinase FGGY N-terminal" evidence="9">
    <location>
        <begin position="5"/>
        <end position="252"/>
    </location>
</feature>
<sequence>MSDKYILTVDAGTKSIRGIVFNHQGEIIAREIKDLPAITPQPGWVEQDPVLLFDTVQTVIADALIGAHIEADQIEALAIANQRETTIIWDKTTGQPVYNAIGWRSTQSKAIVTKLAQTADRQLIRQKTGLRLDPIFSGSKIRFILDHIPDGQQRAEQGELLFGTVNTWLAWQLSDGEIFTTDYTNASRTLLFNINTLQWDEELLRLFNIPLQMLPKAVANDQIVGTTSSHQVLAQGIPIAAMIGSQQAALFGQTAFDLGMVKATYGTGGFIVMNAGTTPSLSMNNLLTSVGYSFKGVTNYVLEGGILTAGDAVDWFVDQLHFLDSFQDAEVAAKTATSADELYFVPAFNGLAAPYWDPDVRGAFLGLTRGSGRDDLVKAAIQSIAYQTEDILTTMAQDTNLPLAQIRVDGGASKSDYLLQFAADITHIPVQRSQSQETTALGAAFIAGLNTGYYQDFAQLRQLNTGGQVFTPTTDAQTRSRLISGWHQAIGAAETFKN</sequence>
<evidence type="ECO:0000259" key="9">
    <source>
        <dbReference type="Pfam" id="PF00370"/>
    </source>
</evidence>
<dbReference type="GO" id="GO:0005829">
    <property type="term" value="C:cytosol"/>
    <property type="evidence" value="ECO:0007669"/>
    <property type="project" value="TreeGrafter"/>
</dbReference>
<evidence type="ECO:0000256" key="5">
    <source>
        <dbReference type="ARBA" id="ARBA00022798"/>
    </source>
</evidence>
<dbReference type="PROSITE" id="PS00445">
    <property type="entry name" value="FGGY_KINASES_2"/>
    <property type="match status" value="1"/>
</dbReference>
<evidence type="ECO:0000256" key="7">
    <source>
        <dbReference type="ARBA" id="ARBA00043149"/>
    </source>
</evidence>
<evidence type="ECO:0000313" key="11">
    <source>
        <dbReference type="EMBL" id="KRM32899.1"/>
    </source>
</evidence>
<keyword evidence="12" id="KW-1185">Reference proteome</keyword>
<comment type="caution">
    <text evidence="11">The sequence shown here is derived from an EMBL/GenBank/DDBJ whole genome shotgun (WGS) entry which is preliminary data.</text>
</comment>
<evidence type="ECO:0000256" key="6">
    <source>
        <dbReference type="ARBA" id="ARBA00022840"/>
    </source>
</evidence>
<dbReference type="Pfam" id="PF02782">
    <property type="entry name" value="FGGY_C"/>
    <property type="match status" value="1"/>
</dbReference>
<dbReference type="InterPro" id="IPR043129">
    <property type="entry name" value="ATPase_NBD"/>
</dbReference>
<feature type="domain" description="Carbohydrate kinase FGGY C-terminal" evidence="10">
    <location>
        <begin position="262"/>
        <end position="448"/>
    </location>
</feature>